<dbReference type="InterPro" id="IPR002469">
    <property type="entry name" value="Peptidase_S9B_N"/>
</dbReference>
<protein>
    <submittedName>
        <fullName evidence="4">S9 family peptidase</fullName>
    </submittedName>
</protein>
<dbReference type="SUPFAM" id="SSF82171">
    <property type="entry name" value="DPP6 N-terminal domain-like"/>
    <property type="match status" value="1"/>
</dbReference>
<dbReference type="InterPro" id="IPR050278">
    <property type="entry name" value="Serine_Prot_S9B/DPPIV"/>
</dbReference>
<dbReference type="InterPro" id="IPR001375">
    <property type="entry name" value="Peptidase_S9_cat"/>
</dbReference>
<proteinExistence type="predicted"/>
<dbReference type="GO" id="GO:0008236">
    <property type="term" value="F:serine-type peptidase activity"/>
    <property type="evidence" value="ECO:0007669"/>
    <property type="project" value="InterPro"/>
</dbReference>
<dbReference type="RefSeq" id="WP_200066835.1">
    <property type="nucleotide sequence ID" value="NZ_JAEHFW010000002.1"/>
</dbReference>
<evidence type="ECO:0000259" key="3">
    <source>
        <dbReference type="Pfam" id="PF00930"/>
    </source>
</evidence>
<dbReference type="GO" id="GO:0008239">
    <property type="term" value="F:dipeptidyl-peptidase activity"/>
    <property type="evidence" value="ECO:0007669"/>
    <property type="project" value="TreeGrafter"/>
</dbReference>
<reference evidence="4" key="1">
    <citation type="submission" date="2020-12" db="EMBL/GenBank/DDBJ databases">
        <title>Bacterial novel species Mucilaginibacter sp. SD-g isolated from soil.</title>
        <authorList>
            <person name="Jung H.-Y."/>
        </authorList>
    </citation>
    <scope>NUCLEOTIDE SEQUENCE</scope>
    <source>
        <strain evidence="4">SD-g</strain>
    </source>
</reference>
<dbReference type="SUPFAM" id="SSF53474">
    <property type="entry name" value="alpha/beta-Hydrolases"/>
    <property type="match status" value="1"/>
</dbReference>
<dbReference type="Gene3D" id="3.40.50.1820">
    <property type="entry name" value="alpha/beta hydrolase"/>
    <property type="match status" value="1"/>
</dbReference>
<feature type="domain" description="Peptidase S9 prolyl oligopeptidase catalytic" evidence="2">
    <location>
        <begin position="595"/>
        <end position="790"/>
    </location>
</feature>
<feature type="domain" description="Dipeptidylpeptidase IV N-terminal" evidence="3">
    <location>
        <begin position="232"/>
        <end position="505"/>
    </location>
</feature>
<dbReference type="Pfam" id="PF00326">
    <property type="entry name" value="Peptidase_S9"/>
    <property type="match status" value="1"/>
</dbReference>
<dbReference type="GO" id="GO:0006508">
    <property type="term" value="P:proteolysis"/>
    <property type="evidence" value="ECO:0007669"/>
    <property type="project" value="InterPro"/>
</dbReference>
<comment type="caution">
    <text evidence="4">The sequence shown here is derived from an EMBL/GenBank/DDBJ whole genome shotgun (WGS) entry which is preliminary data.</text>
</comment>
<evidence type="ECO:0000313" key="5">
    <source>
        <dbReference type="Proteomes" id="UP000613193"/>
    </source>
</evidence>
<keyword evidence="1" id="KW-0732">Signal</keyword>
<name>A0A934PVI4_9SPHI</name>
<evidence type="ECO:0000256" key="1">
    <source>
        <dbReference type="SAM" id="SignalP"/>
    </source>
</evidence>
<dbReference type="InterPro" id="IPR029058">
    <property type="entry name" value="AB_hydrolase_fold"/>
</dbReference>
<sequence length="792" mass="90436">MKRLFTLFLLFACSGVFAQTLDTLTVEKIMRDPKWIGVAPSNIHWSDDSKHIYFNWNPDAKDRDELFAITPTNLKPQKISIARQRDMVPQHGNWNKKHSQKVFEKNGDLFLYDLSANKTVQLTNTTDREGNPSYTADESSIVYTQGNNLFKMDLTQGRLIQLTNFVKKASSGDRKKGDKGGTEEERWLKTQQKELFDIIKVKDKDEKLDEEEHKAFEPIKLKEIAIGDDRLSGVELSPDGRYITYRLIDFPDGAKRTIVPDYVTASGYTEDIPNRTKVGAPQATSVSYIFDTKRDTVYSIQSKDIPGIKDIPAYFKDYPEELAKLKKKNADREVSMSGPFWSEDGKNAVVIVNADDNKDRWIMKLNAEKGTLSLIDRQHDDAWIGGPGINSYSGGSLGWTDNTHFYFQSEATGYSHIYLADVTTGEKKQLTSGNWEVRSLQLSNDKKIFYFTANIEHPGITHFYRIPVAGGVPVKLTSMKGGNDVELSPDEKWLAIRYSFSNKPWELYVQPNKPGAKAIQVTHSTTAEFNSYPWRAPEVISFKNRYRKDIYARLYRPENPDPAKPAVIFVHGAGYLQNVHFWWSDYFREYMFNNLLTDNGYTVMDIDYTASSGYGRDMRTGIYRHMGGTDLTDQVDGAKLLVDKYGVNPKHVGMYGGSYGGFMTLMAMFTEPDVFASGAAIRSVTDWAHYNHGYTSNILNEPFTDEKAYRQSSPIYFANGLKGHLLMLHGMVDQNVNFQDIVRLTQKLIELHKDNWWLAPYPVEDHGFVQPSSWTDEYKRIFNLFETTLKGK</sequence>
<dbReference type="Pfam" id="PF00930">
    <property type="entry name" value="DPPIV_N"/>
    <property type="match status" value="1"/>
</dbReference>
<dbReference type="PANTHER" id="PTHR11731">
    <property type="entry name" value="PROTEASE FAMILY S9B,C DIPEPTIDYL-PEPTIDASE IV-RELATED"/>
    <property type="match status" value="1"/>
</dbReference>
<dbReference type="PANTHER" id="PTHR11731:SF193">
    <property type="entry name" value="DIPEPTIDYL PEPTIDASE 9"/>
    <property type="match status" value="1"/>
</dbReference>
<dbReference type="Gene3D" id="2.140.10.30">
    <property type="entry name" value="Dipeptidylpeptidase IV, N-terminal domain"/>
    <property type="match status" value="2"/>
</dbReference>
<evidence type="ECO:0000313" key="4">
    <source>
        <dbReference type="EMBL" id="MBK0380311.1"/>
    </source>
</evidence>
<keyword evidence="5" id="KW-1185">Reference proteome</keyword>
<organism evidence="4 5">
    <name type="scientific">Mucilaginibacter segetis</name>
    <dbReference type="NCBI Taxonomy" id="2793071"/>
    <lineage>
        <taxon>Bacteria</taxon>
        <taxon>Pseudomonadati</taxon>
        <taxon>Bacteroidota</taxon>
        <taxon>Sphingobacteriia</taxon>
        <taxon>Sphingobacteriales</taxon>
        <taxon>Sphingobacteriaceae</taxon>
        <taxon>Mucilaginibacter</taxon>
    </lineage>
</organism>
<feature type="signal peptide" evidence="1">
    <location>
        <begin position="1"/>
        <end position="18"/>
    </location>
</feature>
<dbReference type="Proteomes" id="UP000613193">
    <property type="component" value="Unassembled WGS sequence"/>
</dbReference>
<accession>A0A934PVI4</accession>
<dbReference type="EMBL" id="JAEHFW010000002">
    <property type="protein sequence ID" value="MBK0380311.1"/>
    <property type="molecule type" value="Genomic_DNA"/>
</dbReference>
<feature type="chain" id="PRO_5036886544" evidence="1">
    <location>
        <begin position="19"/>
        <end position="792"/>
    </location>
</feature>
<gene>
    <name evidence="4" type="ORF">I5M19_13385</name>
</gene>
<dbReference type="AlphaFoldDB" id="A0A934PVI4"/>
<evidence type="ECO:0000259" key="2">
    <source>
        <dbReference type="Pfam" id="PF00326"/>
    </source>
</evidence>